<feature type="binding site" evidence="2">
    <location>
        <begin position="13"/>
        <end position="16"/>
    </location>
    <ligand>
        <name>substrate</name>
    </ligand>
</feature>
<dbReference type="GO" id="GO:0000287">
    <property type="term" value="F:magnesium ion binding"/>
    <property type="evidence" value="ECO:0007669"/>
    <property type="project" value="UniProtKB-UniRule"/>
</dbReference>
<organism evidence="4 5">
    <name type="scientific">Campylobacter blaseri</name>
    <dbReference type="NCBI Taxonomy" id="2042961"/>
    <lineage>
        <taxon>Bacteria</taxon>
        <taxon>Pseudomonadati</taxon>
        <taxon>Campylobacterota</taxon>
        <taxon>Epsilonproteobacteria</taxon>
        <taxon>Campylobacterales</taxon>
        <taxon>Campylobacteraceae</taxon>
        <taxon>Campylobacter</taxon>
    </lineage>
</organism>
<feature type="binding site" evidence="2">
    <location>
        <position position="17"/>
    </location>
    <ligand>
        <name>substrate</name>
    </ligand>
</feature>
<dbReference type="GO" id="GO:0005829">
    <property type="term" value="C:cytosol"/>
    <property type="evidence" value="ECO:0007669"/>
    <property type="project" value="TreeGrafter"/>
</dbReference>
<feature type="active site" evidence="2">
    <location>
        <position position="12"/>
    </location>
</feature>
<dbReference type="AlphaFoldDB" id="A0A2P8R2B6"/>
<feature type="binding site" evidence="2">
    <location>
        <position position="29"/>
    </location>
    <ligand>
        <name>substrate</name>
    </ligand>
</feature>
<sequence length="225" mass="26088">MNKLNHLAIIMDGNGRWAKQKGMLRAFGHEKGANVVERVCRVCIQNNIPNLTLYAFSTENWSRPKNEVNFLINLFKKFLKEKEAIILKENIKFKAIGDIDIFDDELKEKILNLENLSKNNSKLNLALAVNYGSKNEIVRACRALLKENQDINEENINLHLDTYDMGDVDLLIRTGGEQRLSNFLLWQASYAELYFTKTLWPDFDSVELQNIMDNYKKIKRKFGGL</sequence>
<comment type="function">
    <text evidence="2">Catalyzes the condensation of isopentenyl diphosphate (IPP) with allylic pyrophosphates generating different type of terpenoids.</text>
</comment>
<name>A0A2P8R2B6_9BACT</name>
<dbReference type="CDD" id="cd00475">
    <property type="entry name" value="Cis_IPPS"/>
    <property type="match status" value="1"/>
</dbReference>
<feature type="binding site" evidence="2">
    <location>
        <position position="63"/>
    </location>
    <ligand>
        <name>substrate</name>
    </ligand>
</feature>
<dbReference type="RefSeq" id="WP_106870342.1">
    <property type="nucleotide sequence ID" value="NZ_CP053841.1"/>
</dbReference>
<protein>
    <recommendedName>
        <fullName evidence="2">Isoprenyl transferase</fullName>
        <ecNumber evidence="2">2.5.1.-</ecNumber>
    </recommendedName>
</protein>
<feature type="binding site" evidence="2">
    <location>
        <position position="192"/>
    </location>
    <ligand>
        <name>Mg(2+)</name>
        <dbReference type="ChEBI" id="CHEBI:18420"/>
    </ligand>
</feature>
<keyword evidence="5" id="KW-1185">Reference proteome</keyword>
<evidence type="ECO:0000313" key="4">
    <source>
        <dbReference type="EMBL" id="PSM52646.1"/>
    </source>
</evidence>
<keyword evidence="3" id="KW-0175">Coiled coil</keyword>
<evidence type="ECO:0000256" key="1">
    <source>
        <dbReference type="ARBA" id="ARBA00022679"/>
    </source>
</evidence>
<gene>
    <name evidence="4" type="primary">uppS</name>
    <name evidence="4" type="ORF">CQ405_02635</name>
</gene>
<dbReference type="PANTHER" id="PTHR10291:SF0">
    <property type="entry name" value="DEHYDRODOLICHYL DIPHOSPHATE SYNTHASE 2"/>
    <property type="match status" value="1"/>
</dbReference>
<feature type="binding site" evidence="2">
    <location>
        <begin position="179"/>
        <end position="181"/>
    </location>
    <ligand>
        <name>substrate</name>
    </ligand>
</feature>
<dbReference type="OrthoDB" id="4191603at2"/>
<comment type="subunit">
    <text evidence="2">Homodimer.</text>
</comment>
<comment type="similarity">
    <text evidence="2">Belongs to the UPP synthase family.</text>
</comment>
<reference evidence="5" key="1">
    <citation type="submission" date="2017-10" db="EMBL/GenBank/DDBJ databases">
        <title>Campylobacter species from seals.</title>
        <authorList>
            <person name="Gilbert M.J."/>
            <person name="Zomer A.L."/>
            <person name="Timmerman A.J."/>
            <person name="Duim B."/>
            <person name="Wagenaar J.A."/>
        </authorList>
    </citation>
    <scope>NUCLEOTIDE SEQUENCE [LARGE SCALE GENOMIC DNA]</scope>
    <source>
        <strain evidence="5">17S00004-5</strain>
    </source>
</reference>
<feature type="binding site" evidence="2">
    <location>
        <begin position="57"/>
        <end position="59"/>
    </location>
    <ligand>
        <name>substrate</name>
    </ligand>
</feature>
<dbReference type="InterPro" id="IPR036424">
    <property type="entry name" value="UPP_synth-like_sf"/>
</dbReference>
<feature type="coiled-coil region" evidence="3">
    <location>
        <begin position="99"/>
        <end position="154"/>
    </location>
</feature>
<feature type="binding site" evidence="2">
    <location>
        <position position="25"/>
    </location>
    <ligand>
        <name>substrate</name>
    </ligand>
</feature>
<comment type="cofactor">
    <cofactor evidence="2">
        <name>Mg(2+)</name>
        <dbReference type="ChEBI" id="CHEBI:18420"/>
    </cofactor>
    <text evidence="2">Binds 2 magnesium ions per subunit.</text>
</comment>
<evidence type="ECO:0000256" key="2">
    <source>
        <dbReference type="HAMAP-Rule" id="MF_01139"/>
    </source>
</evidence>
<keyword evidence="1 2" id="KW-0808">Transferase</keyword>
<dbReference type="EMBL" id="PDHH01000002">
    <property type="protein sequence ID" value="PSM52646.1"/>
    <property type="molecule type" value="Genomic_DNA"/>
</dbReference>
<dbReference type="InterPro" id="IPR001441">
    <property type="entry name" value="UPP_synth-like"/>
</dbReference>
<dbReference type="Gene3D" id="3.40.1180.10">
    <property type="entry name" value="Decaprenyl diphosphate synthase-like"/>
    <property type="match status" value="1"/>
</dbReference>
<dbReference type="PANTHER" id="PTHR10291">
    <property type="entry name" value="DEHYDRODOLICHYL DIPHOSPHATE SYNTHASE FAMILY MEMBER"/>
    <property type="match status" value="1"/>
</dbReference>
<dbReference type="GO" id="GO:0016094">
    <property type="term" value="P:polyprenol biosynthetic process"/>
    <property type="evidence" value="ECO:0007669"/>
    <property type="project" value="TreeGrafter"/>
</dbReference>
<dbReference type="EC" id="2.5.1.-" evidence="2"/>
<feature type="binding site" evidence="2">
    <location>
        <position position="173"/>
    </location>
    <ligand>
        <name>substrate</name>
    </ligand>
</feature>
<dbReference type="NCBIfam" id="TIGR00055">
    <property type="entry name" value="uppS"/>
    <property type="match status" value="1"/>
</dbReference>
<feature type="binding site" evidence="2">
    <location>
        <position position="61"/>
    </location>
    <ligand>
        <name>substrate</name>
    </ligand>
</feature>
<dbReference type="InterPro" id="IPR018520">
    <property type="entry name" value="UPP_synth-like_CS"/>
</dbReference>
<dbReference type="PROSITE" id="PS01066">
    <property type="entry name" value="UPP_SYNTHASE"/>
    <property type="match status" value="1"/>
</dbReference>
<dbReference type="Pfam" id="PF01255">
    <property type="entry name" value="Prenyltransf"/>
    <property type="match status" value="1"/>
</dbReference>
<dbReference type="Proteomes" id="UP000240535">
    <property type="component" value="Unassembled WGS sequence"/>
</dbReference>
<evidence type="ECO:0000256" key="3">
    <source>
        <dbReference type="SAM" id="Coils"/>
    </source>
</evidence>
<keyword evidence="2" id="KW-0460">Magnesium</keyword>
<feature type="binding site" evidence="2">
    <location>
        <position position="12"/>
    </location>
    <ligand>
        <name>Mg(2+)</name>
        <dbReference type="ChEBI" id="CHEBI:18420"/>
    </ligand>
</feature>
<accession>A0A2P8R2B6</accession>
<dbReference type="HAMAP" id="MF_01139">
    <property type="entry name" value="ISPT"/>
    <property type="match status" value="1"/>
</dbReference>
<dbReference type="GO" id="GO:0008834">
    <property type="term" value="F:ditrans,polycis-undecaprenyl-diphosphate synthase [(2E,6E)-farnesyl-diphosphate specific] activity"/>
    <property type="evidence" value="ECO:0007669"/>
    <property type="project" value="TreeGrafter"/>
</dbReference>
<feature type="active site" description="Proton acceptor" evidence="2">
    <location>
        <position position="60"/>
    </location>
</feature>
<keyword evidence="2" id="KW-0479">Metal-binding</keyword>
<dbReference type="FunFam" id="3.40.1180.10:FF:000001">
    <property type="entry name" value="(2E,6E)-farnesyl-diphosphate-specific ditrans,polycis-undecaprenyl-diphosphate synthase"/>
    <property type="match status" value="1"/>
</dbReference>
<comment type="caution">
    <text evidence="4">The sequence shown here is derived from an EMBL/GenBank/DDBJ whole genome shotgun (WGS) entry which is preliminary data.</text>
</comment>
<evidence type="ECO:0000313" key="5">
    <source>
        <dbReference type="Proteomes" id="UP000240535"/>
    </source>
</evidence>
<dbReference type="SUPFAM" id="SSF64005">
    <property type="entry name" value="Undecaprenyl diphosphate synthase"/>
    <property type="match status" value="1"/>
</dbReference>
<proteinExistence type="inferred from homology"/>